<dbReference type="InterPro" id="IPR036064">
    <property type="entry name" value="MYSc_Myo18"/>
</dbReference>
<dbReference type="SMART" id="SM00242">
    <property type="entry name" value="MYSc"/>
    <property type="match status" value="1"/>
</dbReference>
<evidence type="ECO:0000313" key="9">
    <source>
        <dbReference type="EMBL" id="VEN61655.1"/>
    </source>
</evidence>
<dbReference type="GO" id="GO:0005737">
    <property type="term" value="C:cytoplasm"/>
    <property type="evidence" value="ECO:0007669"/>
    <property type="project" value="TreeGrafter"/>
</dbReference>
<evidence type="ECO:0000256" key="7">
    <source>
        <dbReference type="SAM" id="MobiDB-lite"/>
    </source>
</evidence>
<reference evidence="9 10" key="1">
    <citation type="submission" date="2019-01" db="EMBL/GenBank/DDBJ databases">
        <authorList>
            <person name="Sayadi A."/>
        </authorList>
    </citation>
    <scope>NUCLEOTIDE SEQUENCE [LARGE SCALE GENOMIC DNA]</scope>
</reference>
<keyword evidence="1 6" id="KW-0547">Nucleotide-binding</keyword>
<evidence type="ECO:0000256" key="6">
    <source>
        <dbReference type="PROSITE-ProRule" id="PRU00782"/>
    </source>
</evidence>
<dbReference type="Gene3D" id="1.20.58.530">
    <property type="match status" value="1"/>
</dbReference>
<dbReference type="Gene3D" id="1.20.120.720">
    <property type="entry name" value="Myosin VI head, motor domain, U50 subdomain"/>
    <property type="match status" value="1"/>
</dbReference>
<accession>A0A653DN95</accession>
<feature type="region of interest" description="Disordered" evidence="7">
    <location>
        <begin position="253"/>
        <end position="274"/>
    </location>
</feature>
<dbReference type="Gene3D" id="1.10.10.820">
    <property type="match status" value="1"/>
</dbReference>
<dbReference type="GO" id="GO:0051015">
    <property type="term" value="F:actin filament binding"/>
    <property type="evidence" value="ECO:0007669"/>
    <property type="project" value="TreeGrafter"/>
</dbReference>
<evidence type="ECO:0000256" key="2">
    <source>
        <dbReference type="ARBA" id="ARBA00022840"/>
    </source>
</evidence>
<dbReference type="Gene3D" id="6.20.240.20">
    <property type="match status" value="1"/>
</dbReference>
<name>A0A653DN95_CALMS</name>
<evidence type="ECO:0000256" key="3">
    <source>
        <dbReference type="ARBA" id="ARBA00023123"/>
    </source>
</evidence>
<proteinExistence type="inferred from homology"/>
<dbReference type="OrthoDB" id="2914378at2759"/>
<dbReference type="GO" id="GO:0016459">
    <property type="term" value="C:myosin complex"/>
    <property type="evidence" value="ECO:0007669"/>
    <property type="project" value="UniProtKB-KW"/>
</dbReference>
<protein>
    <recommendedName>
        <fullName evidence="8">Myosin motor domain-containing protein</fullName>
    </recommendedName>
</protein>
<organism evidence="9 10">
    <name type="scientific">Callosobruchus maculatus</name>
    <name type="common">Southern cowpea weevil</name>
    <name type="synonym">Pulse bruchid</name>
    <dbReference type="NCBI Taxonomy" id="64391"/>
    <lineage>
        <taxon>Eukaryota</taxon>
        <taxon>Metazoa</taxon>
        <taxon>Ecdysozoa</taxon>
        <taxon>Arthropoda</taxon>
        <taxon>Hexapoda</taxon>
        <taxon>Insecta</taxon>
        <taxon>Pterygota</taxon>
        <taxon>Neoptera</taxon>
        <taxon>Endopterygota</taxon>
        <taxon>Coleoptera</taxon>
        <taxon>Polyphaga</taxon>
        <taxon>Cucujiformia</taxon>
        <taxon>Chrysomeloidea</taxon>
        <taxon>Chrysomelidae</taxon>
        <taxon>Bruchinae</taxon>
        <taxon>Bruchini</taxon>
        <taxon>Callosobruchus</taxon>
    </lineage>
</organism>
<feature type="binding site" evidence="6">
    <location>
        <begin position="29"/>
        <end position="36"/>
    </location>
    <ligand>
        <name>ATP</name>
        <dbReference type="ChEBI" id="CHEBI:30616"/>
    </ligand>
</feature>
<keyword evidence="5 6" id="KW-0009">Actin-binding</keyword>
<dbReference type="PRINTS" id="PR00193">
    <property type="entry name" value="MYOSINHEAVY"/>
</dbReference>
<comment type="caution">
    <text evidence="6">Lacks conserved residue(s) required for the propagation of feature annotation.</text>
</comment>
<dbReference type="InterPro" id="IPR036961">
    <property type="entry name" value="Kinesin_motor_dom_sf"/>
</dbReference>
<dbReference type="EMBL" id="CAACVG010013281">
    <property type="protein sequence ID" value="VEN61655.1"/>
    <property type="molecule type" value="Genomic_DNA"/>
</dbReference>
<feature type="domain" description="Myosin motor" evidence="8">
    <location>
        <begin position="1"/>
        <end position="708"/>
    </location>
</feature>
<dbReference type="Gene3D" id="3.40.850.10">
    <property type="entry name" value="Kinesin motor domain"/>
    <property type="match status" value="1"/>
</dbReference>
<evidence type="ECO:0000259" key="8">
    <source>
        <dbReference type="PROSITE" id="PS51456"/>
    </source>
</evidence>
<comment type="similarity">
    <text evidence="6">Belongs to the TRAFAC class myosin-kinesin ATPase superfamily. Myosin family.</text>
</comment>
<keyword evidence="3 6" id="KW-0518">Myosin</keyword>
<evidence type="ECO:0000256" key="1">
    <source>
        <dbReference type="ARBA" id="ARBA00022741"/>
    </source>
</evidence>
<dbReference type="PANTHER" id="PTHR13140">
    <property type="entry name" value="MYOSIN"/>
    <property type="match status" value="1"/>
</dbReference>
<keyword evidence="10" id="KW-1185">Reference proteome</keyword>
<evidence type="ECO:0000256" key="4">
    <source>
        <dbReference type="ARBA" id="ARBA00023175"/>
    </source>
</evidence>
<dbReference type="AlphaFoldDB" id="A0A653DN95"/>
<evidence type="ECO:0000256" key="5">
    <source>
        <dbReference type="ARBA" id="ARBA00023203"/>
    </source>
</evidence>
<evidence type="ECO:0000313" key="10">
    <source>
        <dbReference type="Proteomes" id="UP000410492"/>
    </source>
</evidence>
<dbReference type="Pfam" id="PF00063">
    <property type="entry name" value="Myosin_head"/>
    <property type="match status" value="1"/>
</dbReference>
<keyword evidence="2 6" id="KW-0067">ATP-binding</keyword>
<feature type="non-terminal residue" evidence="9">
    <location>
        <position position="708"/>
    </location>
</feature>
<dbReference type="SUPFAM" id="SSF52540">
    <property type="entry name" value="P-loop containing nucleoside triphosphate hydrolases"/>
    <property type="match status" value="1"/>
</dbReference>
<dbReference type="GO" id="GO:0005524">
    <property type="term" value="F:ATP binding"/>
    <property type="evidence" value="ECO:0007669"/>
    <property type="project" value="UniProtKB-UniRule"/>
</dbReference>
<sequence>MPPHIYSMAQASYHNMVSTRRDQSLVFIGRSGSGKTTNFRHCVQYLVTAAGANNKVLTPEKLTALWFVLESFGNCKTVMNTNATRFTQIFSLDFDQAGVIASASLQILMLEKTRAVKKIDNETTFHMMYRMLCGVEGHLRKELFLDNLSGNENNQFMTYLQKHEDKQRAQMEFSKVCSSMNVLGISPSEQKVIFSVLAAIFHLGCAGVVKAGTSGSGSSNRPAAQFASPAAAQRAAHLLGTTAEELGRAVFAAGPRTPPSPTPGSDHHHHHLHRNGAAAALDAAPDALEAFAASMYAELVNCVAHLVNRSLAAPTYTVSSILLVDTPGFQNPATCGRQVGASFEDLCHNYLQERLQLLFHHTNLVAPRDRYMQENIDIVYDENENETLINPTPLVNLLDKQAQNTVIRTSQMDLHEADRRGLLWLLDEEAIYPGSSDESFIERLFTHYGDRDHQLLIRKAPGNNQFIIQHLQGTNPVLYSAKGWLKYSRENPVTRTAITVLQESSKEEISNLFVAVRGLGASSFSGSLVGIEGSQSLRRASSIRRTFTAGTAAIKRKSICLQVKFTIDGLIETLRRTKLRFVQCLLPQHNAGLCEASAPLIAAKASGQHEDNLINVPLLRSQIRGAQILDAVRLYKQGFPNFMPLGEFRRRFHLLAGDCKVSSPVLDERKAVEDMLLALDLEPSSYRVGLSQVSFYARCDTKRFPDGL</sequence>
<keyword evidence="4 6" id="KW-0505">Motor protein</keyword>
<dbReference type="GO" id="GO:0007015">
    <property type="term" value="P:actin filament organization"/>
    <property type="evidence" value="ECO:0007669"/>
    <property type="project" value="TreeGrafter"/>
</dbReference>
<dbReference type="InterPro" id="IPR027417">
    <property type="entry name" value="P-loop_NTPase"/>
</dbReference>
<dbReference type="PROSITE" id="PS51456">
    <property type="entry name" value="MYOSIN_MOTOR"/>
    <property type="match status" value="1"/>
</dbReference>
<dbReference type="CDD" id="cd01386">
    <property type="entry name" value="MYSc_Myo18"/>
    <property type="match status" value="1"/>
</dbReference>
<dbReference type="PANTHER" id="PTHR13140:SF706">
    <property type="entry name" value="DILUTE CLASS UNCONVENTIONAL MYOSIN, ISOFORM C"/>
    <property type="match status" value="1"/>
</dbReference>
<gene>
    <name evidence="9" type="ORF">CALMAC_LOCUS18998</name>
</gene>
<dbReference type="InterPro" id="IPR001609">
    <property type="entry name" value="Myosin_head_motor_dom-like"/>
</dbReference>
<dbReference type="GO" id="GO:0000146">
    <property type="term" value="F:microfilament motor activity"/>
    <property type="evidence" value="ECO:0007669"/>
    <property type="project" value="TreeGrafter"/>
</dbReference>
<dbReference type="GO" id="GO:0016020">
    <property type="term" value="C:membrane"/>
    <property type="evidence" value="ECO:0007669"/>
    <property type="project" value="TreeGrafter"/>
</dbReference>
<dbReference type="Proteomes" id="UP000410492">
    <property type="component" value="Unassembled WGS sequence"/>
</dbReference>